<dbReference type="InterPro" id="IPR007053">
    <property type="entry name" value="LRAT_dom"/>
</dbReference>
<evidence type="ECO:0000256" key="1">
    <source>
        <dbReference type="ARBA" id="ARBA00007824"/>
    </source>
</evidence>
<keyword evidence="4" id="KW-0443">Lipid metabolism</keyword>
<reference evidence="6" key="2">
    <citation type="submission" date="2025-09" db="UniProtKB">
        <authorList>
            <consortium name="Ensembl"/>
        </authorList>
    </citation>
    <scope>IDENTIFICATION</scope>
</reference>
<dbReference type="GO" id="GO:0016410">
    <property type="term" value="F:N-acyltransferase activity"/>
    <property type="evidence" value="ECO:0007669"/>
    <property type="project" value="TreeGrafter"/>
</dbReference>
<dbReference type="InterPro" id="IPR051496">
    <property type="entry name" value="H-rev107_PLA/AT"/>
</dbReference>
<dbReference type="PANTHER" id="PTHR13943">
    <property type="entry name" value="HRAS-LIKE SUPPRESSOR - RELATED"/>
    <property type="match status" value="1"/>
</dbReference>
<protein>
    <recommendedName>
        <fullName evidence="5">LRAT domain-containing protein</fullName>
    </recommendedName>
</protein>
<dbReference type="GeneTree" id="ENSGT01140000282712"/>
<keyword evidence="7" id="KW-1185">Reference proteome</keyword>
<name>A0A674B174_SALTR</name>
<dbReference type="InParanoid" id="A0A674B174"/>
<sequence length="200" mass="22570">MLIITNDVSPIELFLFKFTFGDIIKIPRTTLGISSYNRYAIYVADKNIRGKVPGQDIFHFSGEITDPGNANCVFAKLEDVTENSTPEVQNRDTADLKMRKVEDMIQDITTLHNRCKGLYGPISDNCEHLATVIRYGSATCKQNRLGRSTVTLAIVLVNPWVLAIDAVKKSMELDICQSIMIDLDIFVYFRCRIEVAPFQV</sequence>
<evidence type="ECO:0000259" key="5">
    <source>
        <dbReference type="PROSITE" id="PS51934"/>
    </source>
</evidence>
<dbReference type="Pfam" id="PF04970">
    <property type="entry name" value="LRAT"/>
    <property type="match status" value="1"/>
</dbReference>
<keyword evidence="2" id="KW-0808">Transferase</keyword>
<accession>A0A674B174</accession>
<comment type="similarity">
    <text evidence="1">Belongs to the H-rev107 family.</text>
</comment>
<dbReference type="GO" id="GO:0005737">
    <property type="term" value="C:cytoplasm"/>
    <property type="evidence" value="ECO:0007669"/>
    <property type="project" value="TreeGrafter"/>
</dbReference>
<feature type="domain" description="LRAT" evidence="5">
    <location>
        <begin position="28"/>
        <end position="142"/>
    </location>
</feature>
<evidence type="ECO:0000313" key="7">
    <source>
        <dbReference type="Proteomes" id="UP000472277"/>
    </source>
</evidence>
<dbReference type="PROSITE" id="PS51934">
    <property type="entry name" value="LRAT"/>
    <property type="match status" value="1"/>
</dbReference>
<dbReference type="GO" id="GO:0004623">
    <property type="term" value="F:phospholipase A2 activity"/>
    <property type="evidence" value="ECO:0007669"/>
    <property type="project" value="TreeGrafter"/>
</dbReference>
<dbReference type="AlphaFoldDB" id="A0A674B174"/>
<dbReference type="Proteomes" id="UP000472277">
    <property type="component" value="Chromosome 21"/>
</dbReference>
<evidence type="ECO:0000313" key="6">
    <source>
        <dbReference type="Ensembl" id="ENSSTUP00000065193.1"/>
    </source>
</evidence>
<evidence type="ECO:0000256" key="4">
    <source>
        <dbReference type="ARBA" id="ARBA00023098"/>
    </source>
</evidence>
<evidence type="ECO:0000256" key="3">
    <source>
        <dbReference type="ARBA" id="ARBA00022801"/>
    </source>
</evidence>
<keyword evidence="3" id="KW-0378">Hydrolase</keyword>
<dbReference type="Ensembl" id="ENSSTUT00000068996.1">
    <property type="protein sequence ID" value="ENSSTUP00000065193.1"/>
    <property type="gene ID" value="ENSSTUG00000028398.1"/>
</dbReference>
<proteinExistence type="inferred from homology"/>
<dbReference type="Gene3D" id="3.90.1720.10">
    <property type="entry name" value="endopeptidase domain like (from Nostoc punctiforme)"/>
    <property type="match status" value="1"/>
</dbReference>
<dbReference type="PANTHER" id="PTHR13943:SF77">
    <property type="entry name" value="LRAT DOMAIN-CONTAINING PROTEIN"/>
    <property type="match status" value="1"/>
</dbReference>
<organism evidence="6 7">
    <name type="scientific">Salmo trutta</name>
    <name type="common">Brown trout</name>
    <dbReference type="NCBI Taxonomy" id="8032"/>
    <lineage>
        <taxon>Eukaryota</taxon>
        <taxon>Metazoa</taxon>
        <taxon>Chordata</taxon>
        <taxon>Craniata</taxon>
        <taxon>Vertebrata</taxon>
        <taxon>Euteleostomi</taxon>
        <taxon>Actinopterygii</taxon>
        <taxon>Neopterygii</taxon>
        <taxon>Teleostei</taxon>
        <taxon>Protacanthopterygii</taxon>
        <taxon>Salmoniformes</taxon>
        <taxon>Salmonidae</taxon>
        <taxon>Salmoninae</taxon>
        <taxon>Salmo</taxon>
    </lineage>
</organism>
<dbReference type="GO" id="GO:0070292">
    <property type="term" value="P:N-acylphosphatidylethanolamine metabolic process"/>
    <property type="evidence" value="ECO:0007669"/>
    <property type="project" value="TreeGrafter"/>
</dbReference>
<evidence type="ECO:0000256" key="2">
    <source>
        <dbReference type="ARBA" id="ARBA00022679"/>
    </source>
</evidence>
<dbReference type="GO" id="GO:0008970">
    <property type="term" value="F:phospholipase A1 activity"/>
    <property type="evidence" value="ECO:0007669"/>
    <property type="project" value="TreeGrafter"/>
</dbReference>
<reference evidence="6" key="1">
    <citation type="submission" date="2025-08" db="UniProtKB">
        <authorList>
            <consortium name="Ensembl"/>
        </authorList>
    </citation>
    <scope>IDENTIFICATION</scope>
</reference>